<accession>A0A2W7P374</accession>
<evidence type="ECO:0000313" key="2">
    <source>
        <dbReference type="EMBL" id="PZX17872.1"/>
    </source>
</evidence>
<dbReference type="EMBL" id="QKZK01000008">
    <property type="protein sequence ID" value="PZX17872.1"/>
    <property type="molecule type" value="Genomic_DNA"/>
</dbReference>
<proteinExistence type="predicted"/>
<dbReference type="OrthoDB" id="9811427at2"/>
<evidence type="ECO:0000259" key="1">
    <source>
        <dbReference type="Pfam" id="PF23947"/>
    </source>
</evidence>
<name>A0A2W7P374_9BACT</name>
<evidence type="ECO:0000313" key="3">
    <source>
        <dbReference type="Proteomes" id="UP000249239"/>
    </source>
</evidence>
<gene>
    <name evidence="2" type="ORF">LX69_01285</name>
</gene>
<sequence length="286" mass="32295">MPRHLTAIQVQKLLHLKQGHSLPYSDLPGHLRSKLLADEVLEVVTSGMRKSLRLPRPEALNTYLKGQGLANNLEELSAVLSHGANSRAQMAQATGDSKSGNHRSFRGFPVNVLLPLTCQLHAQPFTLMPIKGACTFISDFHSFEIPHDVTVVGVENAENFFHVAAQAHLFDQLRPLFVSRYPQSNDLRQWLQTLPNPYLHFGDLDAAGLNIYHTEYYQHLAERAHFFVPDNVELLFEKYGNKERYTQQTLHAATTQNPQPEVQQLIQLIQHTKKGVDQEVLIATTL</sequence>
<dbReference type="Proteomes" id="UP000249239">
    <property type="component" value="Unassembled WGS sequence"/>
</dbReference>
<organism evidence="2 3">
    <name type="scientific">Breznakibacter xylanolyticus</name>
    <dbReference type="NCBI Taxonomy" id="990"/>
    <lineage>
        <taxon>Bacteria</taxon>
        <taxon>Pseudomonadati</taxon>
        <taxon>Bacteroidota</taxon>
        <taxon>Bacteroidia</taxon>
        <taxon>Marinilabiliales</taxon>
        <taxon>Marinilabiliaceae</taxon>
        <taxon>Breznakibacter</taxon>
    </lineage>
</organism>
<reference evidence="2 3" key="1">
    <citation type="submission" date="2018-06" db="EMBL/GenBank/DDBJ databases">
        <title>Genomic Encyclopedia of Archaeal and Bacterial Type Strains, Phase II (KMG-II): from individual species to whole genera.</title>
        <authorList>
            <person name="Goeker M."/>
        </authorList>
    </citation>
    <scope>NUCLEOTIDE SEQUENCE [LARGE SCALE GENOMIC DNA]</scope>
    <source>
        <strain evidence="2 3">DSM 6779</strain>
    </source>
</reference>
<comment type="caution">
    <text evidence="2">The sequence shown here is derived from an EMBL/GenBank/DDBJ whole genome shotgun (WGS) entry which is preliminary data.</text>
</comment>
<protein>
    <recommendedName>
        <fullName evidence="1">DUF7281 domain-containing protein</fullName>
    </recommendedName>
</protein>
<feature type="domain" description="DUF7281" evidence="1">
    <location>
        <begin position="150"/>
        <end position="284"/>
    </location>
</feature>
<dbReference type="InterPro" id="IPR055705">
    <property type="entry name" value="DUF7281"/>
</dbReference>
<dbReference type="Pfam" id="PF23947">
    <property type="entry name" value="DUF7281"/>
    <property type="match status" value="1"/>
</dbReference>
<keyword evidence="3" id="KW-1185">Reference proteome</keyword>
<dbReference type="AlphaFoldDB" id="A0A2W7P374"/>
<dbReference type="RefSeq" id="WP_111444989.1">
    <property type="nucleotide sequence ID" value="NZ_QKZK01000008.1"/>
</dbReference>